<dbReference type="AlphaFoldDB" id="A0A421B2S8"/>
<feature type="binding site" evidence="6">
    <location>
        <position position="95"/>
    </location>
    <ligand>
        <name>FMN</name>
        <dbReference type="ChEBI" id="CHEBI:58210"/>
    </ligand>
</feature>
<dbReference type="InterPro" id="IPR011251">
    <property type="entry name" value="Luciferase-like_dom"/>
</dbReference>
<dbReference type="EMBL" id="RCDD01000002">
    <property type="protein sequence ID" value="RLK58593.1"/>
    <property type="molecule type" value="Genomic_DNA"/>
</dbReference>
<dbReference type="PANTHER" id="PTHR30011:SF16">
    <property type="entry name" value="C2H2 FINGER DOMAIN TRANSCRIPTION FACTOR (EUROFUNG)-RELATED"/>
    <property type="match status" value="1"/>
</dbReference>
<dbReference type="CDD" id="cd01095">
    <property type="entry name" value="Nitrilotriacetate_monoxgenase"/>
    <property type="match status" value="1"/>
</dbReference>
<dbReference type="RefSeq" id="WP_121391304.1">
    <property type="nucleotide sequence ID" value="NZ_RCDD01000002.1"/>
</dbReference>
<feature type="binding site" evidence="6">
    <location>
        <position position="58"/>
    </location>
    <ligand>
        <name>FMN</name>
        <dbReference type="ChEBI" id="CHEBI:58210"/>
    </ligand>
</feature>
<protein>
    <submittedName>
        <fullName evidence="8">FMN-dependent oxidoreductase (Nitrilotriacetate monooxygenase family)</fullName>
    </submittedName>
</protein>
<keyword evidence="1 6" id="KW-0285">Flavoprotein</keyword>
<dbReference type="InterPro" id="IPR051260">
    <property type="entry name" value="Diverse_substr_monoxygenases"/>
</dbReference>
<dbReference type="PIRSF" id="PIRSF000337">
    <property type="entry name" value="NTA_MOA"/>
    <property type="match status" value="1"/>
</dbReference>
<dbReference type="GO" id="GO:0004497">
    <property type="term" value="F:monooxygenase activity"/>
    <property type="evidence" value="ECO:0007669"/>
    <property type="project" value="UniProtKB-KW"/>
</dbReference>
<reference evidence="8 9" key="1">
    <citation type="submission" date="2018-10" db="EMBL/GenBank/DDBJ databases">
        <title>Genomic Encyclopedia of Archaeal and Bacterial Type Strains, Phase II (KMG-II): from individual species to whole genera.</title>
        <authorList>
            <person name="Goeker M."/>
        </authorList>
    </citation>
    <scope>NUCLEOTIDE SEQUENCE [LARGE SCALE GENOMIC DNA]</scope>
    <source>
        <strain evidence="8 9">DSM 45657</strain>
    </source>
</reference>
<accession>A0A421B2S8</accession>
<comment type="similarity">
    <text evidence="5">Belongs to the NtaA/SnaA/DszA monooxygenase family.</text>
</comment>
<dbReference type="NCBIfam" id="TIGR03860">
    <property type="entry name" value="FMN_nitrolo"/>
    <property type="match status" value="1"/>
</dbReference>
<evidence type="ECO:0000256" key="3">
    <source>
        <dbReference type="ARBA" id="ARBA00023002"/>
    </source>
</evidence>
<evidence type="ECO:0000256" key="1">
    <source>
        <dbReference type="ARBA" id="ARBA00022630"/>
    </source>
</evidence>
<comment type="caution">
    <text evidence="8">The sequence shown here is derived from an EMBL/GenBank/DDBJ whole genome shotgun (WGS) entry which is preliminary data.</text>
</comment>
<organism evidence="8 9">
    <name type="scientific">Actinokineospora cianjurensis</name>
    <dbReference type="NCBI Taxonomy" id="585224"/>
    <lineage>
        <taxon>Bacteria</taxon>
        <taxon>Bacillati</taxon>
        <taxon>Actinomycetota</taxon>
        <taxon>Actinomycetes</taxon>
        <taxon>Pseudonocardiales</taxon>
        <taxon>Pseudonocardiaceae</taxon>
        <taxon>Actinokineospora</taxon>
    </lineage>
</organism>
<dbReference type="SUPFAM" id="SSF51679">
    <property type="entry name" value="Bacterial luciferase-like"/>
    <property type="match status" value="1"/>
</dbReference>
<dbReference type="PANTHER" id="PTHR30011">
    <property type="entry name" value="ALKANESULFONATE MONOOXYGENASE-RELATED"/>
    <property type="match status" value="1"/>
</dbReference>
<evidence type="ECO:0000259" key="7">
    <source>
        <dbReference type="Pfam" id="PF00296"/>
    </source>
</evidence>
<keyword evidence="2 6" id="KW-0288">FMN</keyword>
<feature type="domain" description="Luciferase-like" evidence="7">
    <location>
        <begin position="30"/>
        <end position="383"/>
    </location>
</feature>
<evidence type="ECO:0000313" key="8">
    <source>
        <dbReference type="EMBL" id="RLK58593.1"/>
    </source>
</evidence>
<keyword evidence="9" id="KW-1185">Reference proteome</keyword>
<dbReference type="Pfam" id="PF00296">
    <property type="entry name" value="Bac_luciferase"/>
    <property type="match status" value="1"/>
</dbReference>
<dbReference type="Proteomes" id="UP000282454">
    <property type="component" value="Unassembled WGS sequence"/>
</dbReference>
<keyword evidence="4 8" id="KW-0503">Monooxygenase</keyword>
<dbReference type="Gene3D" id="3.20.20.30">
    <property type="entry name" value="Luciferase-like domain"/>
    <property type="match status" value="1"/>
</dbReference>
<dbReference type="GO" id="GO:0016705">
    <property type="term" value="F:oxidoreductase activity, acting on paired donors, with incorporation or reduction of molecular oxygen"/>
    <property type="evidence" value="ECO:0007669"/>
    <property type="project" value="InterPro"/>
</dbReference>
<feature type="binding site" evidence="6">
    <location>
        <position position="220"/>
    </location>
    <ligand>
        <name>FMN</name>
        <dbReference type="ChEBI" id="CHEBI:58210"/>
    </ligand>
</feature>
<evidence type="ECO:0000256" key="2">
    <source>
        <dbReference type="ARBA" id="ARBA00022643"/>
    </source>
</evidence>
<evidence type="ECO:0000256" key="6">
    <source>
        <dbReference type="PIRSR" id="PIRSR000337-1"/>
    </source>
</evidence>
<name>A0A421B2S8_9PSEU</name>
<feature type="binding site" evidence="6">
    <location>
        <position position="149"/>
    </location>
    <ligand>
        <name>FMN</name>
        <dbReference type="ChEBI" id="CHEBI:58210"/>
    </ligand>
</feature>
<dbReference type="InterPro" id="IPR016215">
    <property type="entry name" value="NTA_MOA"/>
</dbReference>
<gene>
    <name evidence="8" type="ORF">CLV68_3064</name>
</gene>
<evidence type="ECO:0000256" key="5">
    <source>
        <dbReference type="ARBA" id="ARBA00033748"/>
    </source>
</evidence>
<evidence type="ECO:0000313" key="9">
    <source>
        <dbReference type="Proteomes" id="UP000282454"/>
    </source>
</evidence>
<keyword evidence="3" id="KW-0560">Oxidoreductase</keyword>
<dbReference type="InterPro" id="IPR036661">
    <property type="entry name" value="Luciferase-like_sf"/>
</dbReference>
<proteinExistence type="inferred from homology"/>
<evidence type="ECO:0000256" key="4">
    <source>
        <dbReference type="ARBA" id="ARBA00023033"/>
    </source>
</evidence>
<sequence length="482" mass="52091">MTRKLRLALHPYGVGGPGQHGLWKDPGVAKNASIDINYYIAQAQAAEHALFDALFIVDSQFINATYPAHYLNRLEPLTLLSAVATHTKHIGLVGTASSTYNSPFNLARRFASLDHISGGRAGWNVVTSFDTGTSRNYGLDEHLDYATRYGRALEAVRVIRGLWDSYEDDAFPADVDTGVFLDPSKLHALNHVGEHFRVDGPLNLSRSPQGQPVIFQAGVSEEGRNLAAQVAEGIYAPGGSFDDARAYYADIKRRTAEAGRDPDHIKIFIHGGPVVAGTDEAAQRRAKDIFAEDDDFDRNVGLLGRAFGAHDFSQYDPDAPFPDVAHLAEKGGRTGAARIIGRATEQGLTLRQVVETVNEHKVSPFVGAPGTVADTIERWFAAGTFDGINLAFRNNDDLARFVDGVIPLLQQRGLFRTEYEADTLRGNLGLPIPANNNTIPANNNTIPANNNTIPANNNTVVADSNTVVADTDSPADGLVAAR</sequence>
<dbReference type="OrthoDB" id="9135350at2"/>